<comment type="caution">
    <text evidence="2">The sequence shown here is derived from an EMBL/GenBank/DDBJ whole genome shotgun (WGS) entry which is preliminary data.</text>
</comment>
<reference evidence="2 3" key="1">
    <citation type="journal article" date="2019" name="ISME J.">
        <title>Insights into ecological role of a new deltaproteobacterial order Candidatus Acidulodesulfobacterales by metagenomics and metatranscriptomics.</title>
        <authorList>
            <person name="Tan S."/>
            <person name="Liu J."/>
            <person name="Fang Y."/>
            <person name="Hedlund B.P."/>
            <person name="Lian Z.H."/>
            <person name="Huang L.Y."/>
            <person name="Li J.T."/>
            <person name="Huang L.N."/>
            <person name="Li W.J."/>
            <person name="Jiang H.C."/>
            <person name="Dong H.L."/>
            <person name="Shu W.S."/>
        </authorList>
    </citation>
    <scope>NUCLEOTIDE SEQUENCE [LARGE SCALE GENOMIC DNA]</scope>
    <source>
        <strain evidence="2">AP1</strain>
    </source>
</reference>
<evidence type="ECO:0000259" key="1">
    <source>
        <dbReference type="Pfam" id="PF13470"/>
    </source>
</evidence>
<proteinExistence type="predicted"/>
<gene>
    <name evidence="2" type="ORF">EVG15_02300</name>
</gene>
<name>A0A519BPU9_9DELT</name>
<dbReference type="EMBL" id="SGBB01000002">
    <property type="protein sequence ID" value="RZD19288.1"/>
    <property type="molecule type" value="Genomic_DNA"/>
</dbReference>
<feature type="domain" description="PIN" evidence="1">
    <location>
        <begin position="5"/>
        <end position="123"/>
    </location>
</feature>
<dbReference type="Proteomes" id="UP000319296">
    <property type="component" value="Unassembled WGS sequence"/>
</dbReference>
<evidence type="ECO:0000313" key="3">
    <source>
        <dbReference type="Proteomes" id="UP000319296"/>
    </source>
</evidence>
<protein>
    <submittedName>
        <fullName evidence="2">PIN domain-containing protein</fullName>
    </submittedName>
</protein>
<dbReference type="CDD" id="cd09854">
    <property type="entry name" value="PIN_VapC-like"/>
    <property type="match status" value="1"/>
</dbReference>
<dbReference type="Pfam" id="PF13470">
    <property type="entry name" value="PIN_3"/>
    <property type="match status" value="1"/>
</dbReference>
<sequence>MTLSKIFIDANVLIDNFDGDREFHVQSYEALNYAIRENINIYTSSDIITTIYYVLKKRFPDVIEYIKKLSVICNIVGFNNNDLNKAVYLIETDMNNTFKDLEDTIQYVIAKKINCDLIISNDKNFPQKDIKVLSSIKFIEK</sequence>
<accession>A0A519BPU9</accession>
<dbReference type="Gene3D" id="3.40.50.1010">
    <property type="entry name" value="5'-nuclease"/>
    <property type="match status" value="1"/>
</dbReference>
<evidence type="ECO:0000313" key="2">
    <source>
        <dbReference type="EMBL" id="RZD19288.1"/>
    </source>
</evidence>
<dbReference type="InterPro" id="IPR002716">
    <property type="entry name" value="PIN_dom"/>
</dbReference>
<dbReference type="AlphaFoldDB" id="A0A519BPU9"/>
<organism evidence="2 3">
    <name type="scientific">Candidatus Acididesulfobacter diazotrophicus</name>
    <dbReference type="NCBI Taxonomy" id="2597226"/>
    <lineage>
        <taxon>Bacteria</taxon>
        <taxon>Deltaproteobacteria</taxon>
        <taxon>Candidatus Acidulodesulfobacterales</taxon>
        <taxon>Candidatus Acididesulfobacter</taxon>
    </lineage>
</organism>
<dbReference type="InterPro" id="IPR029060">
    <property type="entry name" value="PIN-like_dom_sf"/>
</dbReference>
<dbReference type="SUPFAM" id="SSF88723">
    <property type="entry name" value="PIN domain-like"/>
    <property type="match status" value="1"/>
</dbReference>